<evidence type="ECO:0000256" key="1">
    <source>
        <dbReference type="ARBA" id="ARBA00007648"/>
    </source>
</evidence>
<evidence type="ECO:0000256" key="3">
    <source>
        <dbReference type="ARBA" id="ARBA00022723"/>
    </source>
</evidence>
<dbReference type="InterPro" id="IPR002073">
    <property type="entry name" value="PDEase_catalytic_dom"/>
</dbReference>
<feature type="binding site" evidence="6">
    <location>
        <position position="344"/>
    </location>
    <ligand>
        <name>Zn(2+)</name>
        <dbReference type="ChEBI" id="CHEBI:29105"/>
        <label>1</label>
    </ligand>
</feature>
<evidence type="ECO:0000259" key="8">
    <source>
        <dbReference type="PROSITE" id="PS51845"/>
    </source>
</evidence>
<keyword evidence="4 7" id="KW-0378">Hydrolase</keyword>
<dbReference type="SUPFAM" id="SSF109604">
    <property type="entry name" value="HD-domain/PDEase-like"/>
    <property type="match status" value="1"/>
</dbReference>
<keyword evidence="10" id="KW-1185">Reference proteome</keyword>
<evidence type="ECO:0000256" key="5">
    <source>
        <dbReference type="PIRSR" id="PIRSR623088-1"/>
    </source>
</evidence>
<gene>
    <name evidence="9" type="primary">jg5295</name>
    <name evidence="9" type="ORF">PAEG_LOCUS10890</name>
</gene>
<dbReference type="AlphaFoldDB" id="A0A8S4RB74"/>
<dbReference type="Pfam" id="PF00233">
    <property type="entry name" value="PDEase_I"/>
    <property type="match status" value="1"/>
</dbReference>
<dbReference type="InterPro" id="IPR003607">
    <property type="entry name" value="HD/PDEase_dom"/>
</dbReference>
<reference evidence="9" key="1">
    <citation type="submission" date="2022-03" db="EMBL/GenBank/DDBJ databases">
        <authorList>
            <person name="Lindestad O."/>
        </authorList>
    </citation>
    <scope>NUCLEOTIDE SEQUENCE</scope>
</reference>
<evidence type="ECO:0000313" key="10">
    <source>
        <dbReference type="Proteomes" id="UP000838756"/>
    </source>
</evidence>
<feature type="binding site" evidence="6">
    <location>
        <position position="382"/>
    </location>
    <ligand>
        <name>Zn(2+)</name>
        <dbReference type="ChEBI" id="CHEBI:29105"/>
        <label>1</label>
    </ligand>
</feature>
<evidence type="ECO:0000256" key="2">
    <source>
        <dbReference type="ARBA" id="ARBA00022535"/>
    </source>
</evidence>
<organism evidence="9 10">
    <name type="scientific">Pararge aegeria aegeria</name>
    <dbReference type="NCBI Taxonomy" id="348720"/>
    <lineage>
        <taxon>Eukaryota</taxon>
        <taxon>Metazoa</taxon>
        <taxon>Ecdysozoa</taxon>
        <taxon>Arthropoda</taxon>
        <taxon>Hexapoda</taxon>
        <taxon>Insecta</taxon>
        <taxon>Pterygota</taxon>
        <taxon>Neoptera</taxon>
        <taxon>Endopterygota</taxon>
        <taxon>Lepidoptera</taxon>
        <taxon>Glossata</taxon>
        <taxon>Ditrysia</taxon>
        <taxon>Papilionoidea</taxon>
        <taxon>Nymphalidae</taxon>
        <taxon>Satyrinae</taxon>
        <taxon>Satyrini</taxon>
        <taxon>Parargina</taxon>
        <taxon>Pararge</taxon>
    </lineage>
</organism>
<dbReference type="InterPro" id="IPR036971">
    <property type="entry name" value="PDEase_catalytic_dom_sf"/>
</dbReference>
<dbReference type="OrthoDB" id="295473at2759"/>
<dbReference type="EMBL" id="CAKXAJ010024914">
    <property type="protein sequence ID" value="CAH2232670.1"/>
    <property type="molecule type" value="Genomic_DNA"/>
</dbReference>
<dbReference type="Proteomes" id="UP000838756">
    <property type="component" value="Unassembled WGS sequence"/>
</dbReference>
<dbReference type="GO" id="GO:0007165">
    <property type="term" value="P:signal transduction"/>
    <property type="evidence" value="ECO:0007669"/>
    <property type="project" value="InterPro"/>
</dbReference>
<dbReference type="Gene3D" id="3.30.450.40">
    <property type="match status" value="1"/>
</dbReference>
<dbReference type="GO" id="GO:0004114">
    <property type="term" value="F:3',5'-cyclic-nucleotide phosphodiesterase activity"/>
    <property type="evidence" value="ECO:0007669"/>
    <property type="project" value="InterPro"/>
</dbReference>
<feature type="active site" description="Proton donor" evidence="5">
    <location>
        <position position="340"/>
    </location>
</feature>
<name>A0A8S4RB74_9NEOP</name>
<dbReference type="CDD" id="cd00077">
    <property type="entry name" value="HDc"/>
    <property type="match status" value="1"/>
</dbReference>
<sequence length="470" mass="53502">MNFGSDFQDIVSPFVSKDVKKRVLMLSIVDKPLSVIVCVVAPKVLEENAAHLIYECFLFAWPVLKKTIQLEYECTLKQKCQQLLRVARRLFTQVASLETLLQIAMEQAKLLTKAEYCSVMLVDLDRMELVKSSRQTLTDDPVPENRFPMHIGIAGQVIRTGNLINCKNAKEHPAYNPVIDSSPGVDCKAILCFPIREQTGIIGVGQLINKVGDPYFDAMDEEMALAFSIYCGVCIMHSVIYQKIQEAHIRNALANELVMYHMKVGDSEVSRVLECTASHNHPHFTSLHFNIRALPLRELPCYVLKMFSDLGFDKKFNIKPNKLARFILHVKKGYRDVPYHSWLHAFNVAQWTYAAITNYKLVSQGYYTDLQALMYLIAGLVHDMDHRGTTNSFQIQGQTTLAALYSSEGSVMERHHLAQAMCVLNTEGCDILEALPRRDYDRALMLLRDYILATDLANYFKYVLKTHSSF</sequence>
<dbReference type="InterPro" id="IPR023088">
    <property type="entry name" value="PDEase"/>
</dbReference>
<evidence type="ECO:0000313" key="9">
    <source>
        <dbReference type="EMBL" id="CAH2232670.1"/>
    </source>
</evidence>
<accession>A0A8S4RB74</accession>
<dbReference type="PRINTS" id="PR00387">
    <property type="entry name" value="PDIESTERASE1"/>
</dbReference>
<proteinExistence type="inferred from homology"/>
<feature type="binding site" evidence="6">
    <location>
        <position position="383"/>
    </location>
    <ligand>
        <name>Zn(2+)</name>
        <dbReference type="ChEBI" id="CHEBI:29105"/>
        <label>2</label>
    </ligand>
</feature>
<feature type="binding site" evidence="6">
    <location>
        <position position="383"/>
    </location>
    <ligand>
        <name>Zn(2+)</name>
        <dbReference type="ChEBI" id="CHEBI:29105"/>
        <label>1</label>
    </ligand>
</feature>
<dbReference type="InterPro" id="IPR029016">
    <property type="entry name" value="GAF-like_dom_sf"/>
</dbReference>
<dbReference type="InterPro" id="IPR023174">
    <property type="entry name" value="PDEase_CS"/>
</dbReference>
<evidence type="ECO:0000256" key="7">
    <source>
        <dbReference type="RuleBase" id="RU363067"/>
    </source>
</evidence>
<evidence type="ECO:0000256" key="4">
    <source>
        <dbReference type="ARBA" id="ARBA00022801"/>
    </source>
</evidence>
<dbReference type="PROSITE" id="PS51845">
    <property type="entry name" value="PDEASE_I_2"/>
    <property type="match status" value="1"/>
</dbReference>
<keyword evidence="2" id="KW-0140">cGMP</keyword>
<dbReference type="GO" id="GO:0046872">
    <property type="term" value="F:metal ion binding"/>
    <property type="evidence" value="ECO:0007669"/>
    <property type="project" value="UniProtKB-KW"/>
</dbReference>
<protein>
    <recommendedName>
        <fullName evidence="7">Phosphodiesterase</fullName>
        <ecNumber evidence="7">3.1.4.-</ecNumber>
    </recommendedName>
</protein>
<dbReference type="SUPFAM" id="SSF55781">
    <property type="entry name" value="GAF domain-like"/>
    <property type="match status" value="1"/>
</dbReference>
<dbReference type="SMART" id="SM00065">
    <property type="entry name" value="GAF"/>
    <property type="match status" value="1"/>
</dbReference>
<comment type="similarity">
    <text evidence="1 7">Belongs to the cyclic nucleotide phosphodiesterase family.</text>
</comment>
<dbReference type="EC" id="3.1.4.-" evidence="7"/>
<comment type="cofactor">
    <cofactor evidence="7">
        <name>a divalent metal cation</name>
        <dbReference type="ChEBI" id="CHEBI:60240"/>
    </cofactor>
    <text evidence="7">Binds 2 divalent metal cations per subunit. Site 1 may preferentially bind zinc ions, while site 2 has a preference for magnesium and/or manganese ions.</text>
</comment>
<keyword evidence="3 6" id="KW-0479">Metal-binding</keyword>
<dbReference type="PROSITE" id="PS00126">
    <property type="entry name" value="PDEASE_I_1"/>
    <property type="match status" value="1"/>
</dbReference>
<dbReference type="Pfam" id="PF01590">
    <property type="entry name" value="GAF"/>
    <property type="match status" value="1"/>
</dbReference>
<dbReference type="InterPro" id="IPR003018">
    <property type="entry name" value="GAF"/>
</dbReference>
<dbReference type="Gene3D" id="1.10.1300.10">
    <property type="entry name" value="3'5'-cyclic nucleotide phosphodiesterase, catalytic domain"/>
    <property type="match status" value="1"/>
</dbReference>
<feature type="domain" description="PDEase" evidence="8">
    <location>
        <begin position="264"/>
        <end position="470"/>
    </location>
</feature>
<dbReference type="PANTHER" id="PTHR11347">
    <property type="entry name" value="CYCLIC NUCLEOTIDE PHOSPHODIESTERASE"/>
    <property type="match status" value="1"/>
</dbReference>
<evidence type="ECO:0000256" key="6">
    <source>
        <dbReference type="PIRSR" id="PIRSR623088-3"/>
    </source>
</evidence>
<comment type="caution">
    <text evidence="9">The sequence shown here is derived from an EMBL/GenBank/DDBJ whole genome shotgun (WGS) entry which is preliminary data.</text>
</comment>